<dbReference type="AlphaFoldDB" id="A0A2N6NA32"/>
<protein>
    <submittedName>
        <fullName evidence="1">Uncharacterized protein</fullName>
    </submittedName>
</protein>
<evidence type="ECO:0000313" key="1">
    <source>
        <dbReference type="EMBL" id="PMB64135.1"/>
    </source>
</evidence>
<reference evidence="1 2" key="1">
    <citation type="journal article" date="2016" name="Appl. Microbiol. Biotechnol.">
        <title>Characterization of T-DNA insertion mutants with decreased virulence in the entomopathogenic fungus Beauveria bassiana JEF-007.</title>
        <authorList>
            <person name="Kim S."/>
            <person name="Lee S.J."/>
            <person name="Nai Y.S."/>
            <person name="Yu J.S."/>
            <person name="Lee M.R."/>
            <person name="Yang Y.T."/>
            <person name="Kim J.S."/>
        </authorList>
    </citation>
    <scope>NUCLEOTIDE SEQUENCE [LARGE SCALE GENOMIC DNA]</scope>
    <source>
        <strain evidence="1 2">JEF-007</strain>
    </source>
</reference>
<dbReference type="EMBL" id="MRVG01000014">
    <property type="protein sequence ID" value="PMB64135.1"/>
    <property type="molecule type" value="Genomic_DNA"/>
</dbReference>
<accession>A0A2N6NA32</accession>
<dbReference type="Proteomes" id="UP000235728">
    <property type="component" value="Unassembled WGS sequence"/>
</dbReference>
<gene>
    <name evidence="1" type="ORF">BM221_009928</name>
</gene>
<name>A0A2N6NA32_BEABA</name>
<dbReference type="OMA" id="EKRICHK"/>
<proteinExistence type="predicted"/>
<organism evidence="1 2">
    <name type="scientific">Beauveria bassiana</name>
    <name type="common">White muscardine disease fungus</name>
    <name type="synonym">Tritirachium shiotae</name>
    <dbReference type="NCBI Taxonomy" id="176275"/>
    <lineage>
        <taxon>Eukaryota</taxon>
        <taxon>Fungi</taxon>
        <taxon>Dikarya</taxon>
        <taxon>Ascomycota</taxon>
        <taxon>Pezizomycotina</taxon>
        <taxon>Sordariomycetes</taxon>
        <taxon>Hypocreomycetidae</taxon>
        <taxon>Hypocreales</taxon>
        <taxon>Cordycipitaceae</taxon>
        <taxon>Beauveria</taxon>
    </lineage>
</organism>
<comment type="caution">
    <text evidence="1">The sequence shown here is derived from an EMBL/GenBank/DDBJ whole genome shotgun (WGS) entry which is preliminary data.</text>
</comment>
<sequence>MSSTLIQVLEGWIDIFQRIEDRVARVVDEIGTLVAHSQTISLRIEDIEKRICHKKACLGPAVSEFMQKVSEAITTTQDLSDAQEGAQKAAEVVPQLTELTHSAIDLAGAIPEVDDLIKLIFTGKLRRIQDILEAIQIAKKLPDIVGAIQDAANPIIVLVNIFDGRGGRALELLQEVLSHSWENHLPESMADSTPSDVRAGVLEIQGAIREELELPLRNVTESVSTLTSLFEGVPIKKGQFRFQAGVSSYRRWSTVSMDLPCTRKRRAHYKVAGGFTGSFDYPEVYGCPSGEIEIPWPNHHIPYFRFSIV</sequence>
<evidence type="ECO:0000313" key="2">
    <source>
        <dbReference type="Proteomes" id="UP000235728"/>
    </source>
</evidence>